<keyword evidence="2 4" id="KW-0479">Metal-binding</keyword>
<dbReference type="GO" id="GO:0046872">
    <property type="term" value="F:metal ion binding"/>
    <property type="evidence" value="ECO:0007669"/>
    <property type="project" value="UniProtKB-KW"/>
</dbReference>
<dbReference type="InterPro" id="IPR036909">
    <property type="entry name" value="Cyt_c-like_dom_sf"/>
</dbReference>
<dbReference type="PROSITE" id="PS51007">
    <property type="entry name" value="CYTC"/>
    <property type="match status" value="2"/>
</dbReference>
<proteinExistence type="predicted"/>
<dbReference type="GO" id="GO:0009055">
    <property type="term" value="F:electron transfer activity"/>
    <property type="evidence" value="ECO:0007669"/>
    <property type="project" value="InterPro"/>
</dbReference>
<keyword evidence="6" id="KW-0472">Membrane</keyword>
<dbReference type="InterPro" id="IPR051459">
    <property type="entry name" value="Cytochrome_c-type_DH"/>
</dbReference>
<comment type="caution">
    <text evidence="8">The sequence shown here is derived from an EMBL/GenBank/DDBJ whole genome shotgun (WGS) entry which is preliminary data.</text>
</comment>
<dbReference type="EMBL" id="PEBX01000161">
    <property type="protein sequence ID" value="PTQ55231.1"/>
    <property type="molecule type" value="Genomic_DNA"/>
</dbReference>
<organism evidence="8 9">
    <name type="scientific">Candidatus Carbonibacillus altaicus</name>
    <dbReference type="NCBI Taxonomy" id="2163959"/>
    <lineage>
        <taxon>Bacteria</taxon>
        <taxon>Bacillati</taxon>
        <taxon>Bacillota</taxon>
        <taxon>Bacilli</taxon>
        <taxon>Bacillales</taxon>
        <taxon>Candidatus Carbonibacillus</taxon>
    </lineage>
</organism>
<dbReference type="SUPFAM" id="SSF46626">
    <property type="entry name" value="Cytochrome c"/>
    <property type="match status" value="2"/>
</dbReference>
<dbReference type="InterPro" id="IPR009056">
    <property type="entry name" value="Cyt_c-like_dom"/>
</dbReference>
<evidence type="ECO:0000313" key="8">
    <source>
        <dbReference type="EMBL" id="PTQ55231.1"/>
    </source>
</evidence>
<evidence type="ECO:0000256" key="1">
    <source>
        <dbReference type="ARBA" id="ARBA00022617"/>
    </source>
</evidence>
<keyword evidence="3 4" id="KW-0408">Iron</keyword>
<accession>A0A2R6XXT0</accession>
<evidence type="ECO:0000256" key="6">
    <source>
        <dbReference type="SAM" id="Phobius"/>
    </source>
</evidence>
<keyword evidence="1 4" id="KW-0349">Heme</keyword>
<evidence type="ECO:0000256" key="2">
    <source>
        <dbReference type="ARBA" id="ARBA00022723"/>
    </source>
</evidence>
<dbReference type="Gene3D" id="1.10.760.10">
    <property type="entry name" value="Cytochrome c-like domain"/>
    <property type="match status" value="2"/>
</dbReference>
<sequence length="333" mass="36865">MVKGFYLISIAFIVLIAILYGWQYLWYPEGETVYEQIGHLPVIPSLDDAGPGEAGKMIRDGYDYFVHTDTVLPEYVGNQLSCASCHADGGTGPSINLVGVNNMFPQYNSRSGTEIVLEDRIQQCFERSMSGVAPEKDSYPMKAMVAYIQYISKNVPPEMKSRPWAQNVAIKTTLPEPNIDNGRVIYARACVACHGLNGEGGGFGPNAGPALWGDGSFNIGAGMGRIRTIAGYIQKYMPKVQMGLYTPGNLTTQEAVDLAAYILSHPRPDRPNPQAKTVPGATDWSVDWPKAEQPDDIAYFNKVMLEQGLDRKADTLPWYTAFYERFVKQKEVK</sequence>
<feature type="domain" description="Cytochrome c" evidence="7">
    <location>
        <begin position="56"/>
        <end position="152"/>
    </location>
</feature>
<evidence type="ECO:0000313" key="9">
    <source>
        <dbReference type="Proteomes" id="UP000244338"/>
    </source>
</evidence>
<feature type="transmembrane region" description="Helical" evidence="6">
    <location>
        <begin position="5"/>
        <end position="27"/>
    </location>
</feature>
<reference evidence="9" key="1">
    <citation type="journal article" date="2018" name="Sci. Rep.">
        <title>Lignite coal burning seam in the remote Altai Mountains harbors a hydrogen-driven thermophilic microbial community.</title>
        <authorList>
            <person name="Kadnikov V.V."/>
            <person name="Mardanov A.V."/>
            <person name="Ivasenko D.A."/>
            <person name="Antsiferov D.V."/>
            <person name="Beletsky A.V."/>
            <person name="Karnachuk O.V."/>
            <person name="Ravin N.V."/>
        </authorList>
    </citation>
    <scope>NUCLEOTIDE SEQUENCE [LARGE SCALE GENOMIC DNA]</scope>
</reference>
<dbReference type="Pfam" id="PF21342">
    <property type="entry name" value="SoxA-TsdA_cyt-c"/>
    <property type="match status" value="1"/>
</dbReference>
<name>A0A2R6XXT0_9BACL</name>
<dbReference type="PANTHER" id="PTHR35008">
    <property type="entry name" value="BLL4482 PROTEIN-RELATED"/>
    <property type="match status" value="1"/>
</dbReference>
<dbReference type="GO" id="GO:0020037">
    <property type="term" value="F:heme binding"/>
    <property type="evidence" value="ECO:0007669"/>
    <property type="project" value="InterPro"/>
</dbReference>
<feature type="region of interest" description="Disordered" evidence="5">
    <location>
        <begin position="266"/>
        <end position="286"/>
    </location>
</feature>
<evidence type="ECO:0000259" key="7">
    <source>
        <dbReference type="PROSITE" id="PS51007"/>
    </source>
</evidence>
<evidence type="ECO:0000256" key="5">
    <source>
        <dbReference type="SAM" id="MobiDB-lite"/>
    </source>
</evidence>
<keyword evidence="6" id="KW-1133">Transmembrane helix</keyword>
<dbReference type="Pfam" id="PF00034">
    <property type="entry name" value="Cytochrom_C"/>
    <property type="match status" value="1"/>
</dbReference>
<dbReference type="AlphaFoldDB" id="A0A2R6XXT0"/>
<protein>
    <submittedName>
        <fullName evidence="8">Cytochrome c family protein</fullName>
    </submittedName>
</protein>
<keyword evidence="6" id="KW-0812">Transmembrane</keyword>
<feature type="domain" description="Cytochrome c" evidence="7">
    <location>
        <begin position="177"/>
        <end position="266"/>
    </location>
</feature>
<gene>
    <name evidence="8" type="ORF">BSOLF_2851</name>
</gene>
<dbReference type="Proteomes" id="UP000244338">
    <property type="component" value="Unassembled WGS sequence"/>
</dbReference>
<dbReference type="PANTHER" id="PTHR35008:SF4">
    <property type="entry name" value="BLL4482 PROTEIN"/>
    <property type="match status" value="1"/>
</dbReference>
<evidence type="ECO:0000256" key="3">
    <source>
        <dbReference type="ARBA" id="ARBA00023004"/>
    </source>
</evidence>
<evidence type="ECO:0000256" key="4">
    <source>
        <dbReference type="PROSITE-ProRule" id="PRU00433"/>
    </source>
</evidence>